<evidence type="ECO:0000313" key="3">
    <source>
        <dbReference type="Proteomes" id="UP000299102"/>
    </source>
</evidence>
<dbReference type="EMBL" id="BGZK01000067">
    <property type="protein sequence ID" value="GBP14858.1"/>
    <property type="molecule type" value="Genomic_DNA"/>
</dbReference>
<protein>
    <submittedName>
        <fullName evidence="2">Uncharacterized protein</fullName>
    </submittedName>
</protein>
<evidence type="ECO:0000256" key="1">
    <source>
        <dbReference type="SAM" id="MobiDB-lite"/>
    </source>
</evidence>
<reference evidence="2 3" key="1">
    <citation type="journal article" date="2019" name="Commun. Biol.">
        <title>The bagworm genome reveals a unique fibroin gene that provides high tensile strength.</title>
        <authorList>
            <person name="Kono N."/>
            <person name="Nakamura H."/>
            <person name="Ohtoshi R."/>
            <person name="Tomita M."/>
            <person name="Numata K."/>
            <person name="Arakawa K."/>
        </authorList>
    </citation>
    <scope>NUCLEOTIDE SEQUENCE [LARGE SCALE GENOMIC DNA]</scope>
</reference>
<organism evidence="2 3">
    <name type="scientific">Eumeta variegata</name>
    <name type="common">Bagworm moth</name>
    <name type="synonym">Eumeta japonica</name>
    <dbReference type="NCBI Taxonomy" id="151549"/>
    <lineage>
        <taxon>Eukaryota</taxon>
        <taxon>Metazoa</taxon>
        <taxon>Ecdysozoa</taxon>
        <taxon>Arthropoda</taxon>
        <taxon>Hexapoda</taxon>
        <taxon>Insecta</taxon>
        <taxon>Pterygota</taxon>
        <taxon>Neoptera</taxon>
        <taxon>Endopterygota</taxon>
        <taxon>Lepidoptera</taxon>
        <taxon>Glossata</taxon>
        <taxon>Ditrysia</taxon>
        <taxon>Tineoidea</taxon>
        <taxon>Psychidae</taxon>
        <taxon>Oiketicinae</taxon>
        <taxon>Eumeta</taxon>
    </lineage>
</organism>
<gene>
    <name evidence="2" type="ORF">EVAR_75442_1</name>
</gene>
<name>A0A4C1TN05_EUMVA</name>
<evidence type="ECO:0000313" key="2">
    <source>
        <dbReference type="EMBL" id="GBP14858.1"/>
    </source>
</evidence>
<proteinExistence type="predicted"/>
<keyword evidence="3" id="KW-1185">Reference proteome</keyword>
<feature type="compositionally biased region" description="Basic and acidic residues" evidence="1">
    <location>
        <begin position="1"/>
        <end position="22"/>
    </location>
</feature>
<dbReference type="AlphaFoldDB" id="A0A4C1TN05"/>
<feature type="region of interest" description="Disordered" evidence="1">
    <location>
        <begin position="1"/>
        <end position="77"/>
    </location>
</feature>
<comment type="caution">
    <text evidence="2">The sequence shown here is derived from an EMBL/GenBank/DDBJ whole genome shotgun (WGS) entry which is preliminary data.</text>
</comment>
<sequence length="77" mass="9004">MTESSGRKERTHTLTETRDESGSRQTLRTRYNERKQTRGTHKFAVHKSILSAEPRPREIQTAEFRSQFKSSRVARPS</sequence>
<dbReference type="Proteomes" id="UP000299102">
    <property type="component" value="Unassembled WGS sequence"/>
</dbReference>
<accession>A0A4C1TN05</accession>